<protein>
    <submittedName>
        <fullName evidence="2">Sushi-like protein</fullName>
    </submittedName>
</protein>
<dbReference type="Gene3D" id="2.170.140.10">
    <property type="entry name" value="Chitin binding domain"/>
    <property type="match status" value="1"/>
</dbReference>
<dbReference type="GO" id="GO:0005576">
    <property type="term" value="C:extracellular region"/>
    <property type="evidence" value="ECO:0007669"/>
    <property type="project" value="InterPro"/>
</dbReference>
<proteinExistence type="predicted"/>
<dbReference type="EMBL" id="BLXT01004946">
    <property type="protein sequence ID" value="GFO18342.1"/>
    <property type="molecule type" value="Genomic_DNA"/>
</dbReference>
<dbReference type="Pfam" id="PF01607">
    <property type="entry name" value="CBM_14"/>
    <property type="match status" value="1"/>
</dbReference>
<dbReference type="Proteomes" id="UP000735302">
    <property type="component" value="Unassembled WGS sequence"/>
</dbReference>
<reference evidence="2 3" key="1">
    <citation type="journal article" date="2021" name="Elife">
        <title>Chloroplast acquisition without the gene transfer in kleptoplastic sea slugs, Plakobranchus ocellatus.</title>
        <authorList>
            <person name="Maeda T."/>
            <person name="Takahashi S."/>
            <person name="Yoshida T."/>
            <person name="Shimamura S."/>
            <person name="Takaki Y."/>
            <person name="Nagai Y."/>
            <person name="Toyoda A."/>
            <person name="Suzuki Y."/>
            <person name="Arimoto A."/>
            <person name="Ishii H."/>
            <person name="Satoh N."/>
            <person name="Nishiyama T."/>
            <person name="Hasebe M."/>
            <person name="Maruyama T."/>
            <person name="Minagawa J."/>
            <person name="Obokata J."/>
            <person name="Shigenobu S."/>
        </authorList>
    </citation>
    <scope>NUCLEOTIDE SEQUENCE [LARGE SCALE GENOMIC DNA]</scope>
</reference>
<dbReference type="AlphaFoldDB" id="A0AAV4BGG3"/>
<dbReference type="SMART" id="SM00494">
    <property type="entry name" value="ChtBD2"/>
    <property type="match status" value="3"/>
</dbReference>
<comment type="caution">
    <text evidence="2">The sequence shown here is derived from an EMBL/GenBank/DDBJ whole genome shotgun (WGS) entry which is preliminary data.</text>
</comment>
<organism evidence="2 3">
    <name type="scientific">Plakobranchus ocellatus</name>
    <dbReference type="NCBI Taxonomy" id="259542"/>
    <lineage>
        <taxon>Eukaryota</taxon>
        <taxon>Metazoa</taxon>
        <taxon>Spiralia</taxon>
        <taxon>Lophotrochozoa</taxon>
        <taxon>Mollusca</taxon>
        <taxon>Gastropoda</taxon>
        <taxon>Heterobranchia</taxon>
        <taxon>Euthyneura</taxon>
        <taxon>Panpulmonata</taxon>
        <taxon>Sacoglossa</taxon>
        <taxon>Placobranchoidea</taxon>
        <taxon>Plakobranchidae</taxon>
        <taxon>Plakobranchus</taxon>
    </lineage>
</organism>
<feature type="domain" description="Chitin-binding type-2" evidence="1">
    <location>
        <begin position="349"/>
        <end position="416"/>
    </location>
</feature>
<dbReference type="InterPro" id="IPR002557">
    <property type="entry name" value="Chitin-bd_dom"/>
</dbReference>
<sequence>MTEGEVRQYGIFCNAYWECVGFFPQSNATCCPSGEAFDGTACVPDATCNDTCPPPADFVFPPFCPYSVSPHGPEYYRVYTQTQIIDKACPSGLVFSVDLCFCNGTASDFCNEDLRLTFENQTIEDYSKNQQRLTLYPMARMFAFPNDTTVNFWGPNYIIAPGFANKEFWKISVVVVFEPTGATNDQVLVHNGPVSDPDGPSIKISISDGASGTLDVSFTLLTSSNTSASPLVINVPKGGPIEARLQYDGSDVGATVLKEGVTVGTASRQVMLIDDPIALRKGAFNIGGGGCLGCNNYVGSMDYIKVFDCVAKTTDLGEAAAAGLQDIITLDDGIILPPTPAARFFPAATTPSEDNNLDFFQGIAHVPYSGDCGKFLQCQIDTTFLFNVTIKDCPFGTMWSSGLEACSRPFQAECDPCKGIGDNVRFPYPNYCQAYLQCSGGVSQIRCCADNEIYDEASGCVNDPSNSCNNTCVIEPDSAYTCFFTNSTMGDGFYYDMMYEVDRPCPRGLGFNTTDCGCTNVIGDTSTVCSPYVDLEFDWYSVLDKSINNFTVDYNFITIDGNVGDFSNTRSNIAVLGTANVEYFASQFGLVVNFSAPSSFSGNQTIVYNGRLGSESQSVRLSIRNNTASTIIVSFLLVTEDDTSETAIEVQASSSGFVYASMVYDGLKVTVKTISGIGTMSAARAATGNVVRKQGAVNIGSGLCFDAECDPFGGKISSVKLYLCAPAV</sequence>
<dbReference type="InterPro" id="IPR036508">
    <property type="entry name" value="Chitin-bd_dom_sf"/>
</dbReference>
<dbReference type="GO" id="GO:0008061">
    <property type="term" value="F:chitin binding"/>
    <property type="evidence" value="ECO:0007669"/>
    <property type="project" value="InterPro"/>
</dbReference>
<evidence type="ECO:0000313" key="3">
    <source>
        <dbReference type="Proteomes" id="UP000735302"/>
    </source>
</evidence>
<dbReference type="PROSITE" id="PS50940">
    <property type="entry name" value="CHIT_BIND_II"/>
    <property type="match status" value="1"/>
</dbReference>
<accession>A0AAV4BGG3</accession>
<evidence type="ECO:0000313" key="2">
    <source>
        <dbReference type="EMBL" id="GFO18342.1"/>
    </source>
</evidence>
<gene>
    <name evidence="2" type="ORF">PoB_004484700</name>
</gene>
<dbReference type="SUPFAM" id="SSF57625">
    <property type="entry name" value="Invertebrate chitin-binding proteins"/>
    <property type="match status" value="2"/>
</dbReference>
<name>A0AAV4BGG3_9GAST</name>
<evidence type="ECO:0000259" key="1">
    <source>
        <dbReference type="PROSITE" id="PS50940"/>
    </source>
</evidence>
<keyword evidence="3" id="KW-1185">Reference proteome</keyword>